<keyword evidence="5" id="KW-0418">Kinase</keyword>
<keyword evidence="11" id="KW-1185">Reference proteome</keyword>
<dbReference type="InterPro" id="IPR017981">
    <property type="entry name" value="GPCR_2-like_7TM"/>
</dbReference>
<feature type="compositionally biased region" description="Low complexity" evidence="6">
    <location>
        <begin position="804"/>
        <end position="814"/>
    </location>
</feature>
<feature type="domain" description="PIPK" evidence="9">
    <location>
        <begin position="495"/>
        <end position="925"/>
    </location>
</feature>
<dbReference type="GO" id="GO:0004888">
    <property type="term" value="F:transmembrane signaling receptor activity"/>
    <property type="evidence" value="ECO:0007669"/>
    <property type="project" value="InterPro"/>
</dbReference>
<name>A0AAV2Z8S6_9STRA</name>
<dbReference type="GO" id="GO:0046854">
    <property type="term" value="P:phosphatidylinositol phosphate biosynthetic process"/>
    <property type="evidence" value="ECO:0007669"/>
    <property type="project" value="TreeGrafter"/>
</dbReference>
<dbReference type="Gene3D" id="1.20.1070.10">
    <property type="entry name" value="Rhodopsin 7-helix transmembrane proteins"/>
    <property type="match status" value="1"/>
</dbReference>
<reference evidence="10" key="1">
    <citation type="submission" date="2022-11" db="EMBL/GenBank/DDBJ databases">
        <authorList>
            <person name="Morgan W.R."/>
            <person name="Tartar A."/>
        </authorList>
    </citation>
    <scope>NUCLEOTIDE SEQUENCE</scope>
    <source>
        <strain evidence="10">ARSEF 373</strain>
    </source>
</reference>
<feature type="transmembrane region" description="Helical" evidence="7">
    <location>
        <begin position="117"/>
        <end position="143"/>
    </location>
</feature>
<evidence type="ECO:0000256" key="2">
    <source>
        <dbReference type="ARBA" id="ARBA00022692"/>
    </source>
</evidence>
<evidence type="ECO:0000313" key="10">
    <source>
        <dbReference type="EMBL" id="DBA02215.1"/>
    </source>
</evidence>
<evidence type="ECO:0000256" key="1">
    <source>
        <dbReference type="ARBA" id="ARBA00004141"/>
    </source>
</evidence>
<dbReference type="InterPro" id="IPR002498">
    <property type="entry name" value="PInositol-4-P-4/5-kinase_core"/>
</dbReference>
<feature type="transmembrane region" description="Helical" evidence="7">
    <location>
        <begin position="351"/>
        <end position="369"/>
    </location>
</feature>
<evidence type="ECO:0000256" key="5">
    <source>
        <dbReference type="PROSITE-ProRule" id="PRU00781"/>
    </source>
</evidence>
<keyword evidence="3 7" id="KW-1133">Transmembrane helix</keyword>
<dbReference type="GO" id="GO:0016308">
    <property type="term" value="F:1-phosphatidylinositol-4-phosphate 5-kinase activity"/>
    <property type="evidence" value="ECO:0007669"/>
    <property type="project" value="TreeGrafter"/>
</dbReference>
<feature type="compositionally biased region" description="Low complexity" evidence="6">
    <location>
        <begin position="1"/>
        <end position="20"/>
    </location>
</feature>
<dbReference type="AlphaFoldDB" id="A0AAV2Z8S6"/>
<dbReference type="GO" id="GO:0005524">
    <property type="term" value="F:ATP binding"/>
    <property type="evidence" value="ECO:0007669"/>
    <property type="project" value="UniProtKB-UniRule"/>
</dbReference>
<dbReference type="PANTHER" id="PTHR23086:SF8">
    <property type="entry name" value="PHOSPHATIDYLINOSITOL 5-PHOSPHATE 4-KINASE, ISOFORM A"/>
    <property type="match status" value="1"/>
</dbReference>
<evidence type="ECO:0000256" key="3">
    <source>
        <dbReference type="ARBA" id="ARBA00022989"/>
    </source>
</evidence>
<dbReference type="InterPro" id="IPR027484">
    <property type="entry name" value="PInositol-4-P-5-kinase_N"/>
</dbReference>
<feature type="compositionally biased region" description="Low complexity" evidence="6">
    <location>
        <begin position="36"/>
        <end position="47"/>
    </location>
</feature>
<dbReference type="PANTHER" id="PTHR23086">
    <property type="entry name" value="PHOSPHATIDYLINOSITOL-4-PHOSPHATE 5-KINASE"/>
    <property type="match status" value="1"/>
</dbReference>
<dbReference type="PROSITE" id="PS51455">
    <property type="entry name" value="PIPK"/>
    <property type="match status" value="1"/>
</dbReference>
<dbReference type="Proteomes" id="UP001146120">
    <property type="component" value="Unassembled WGS sequence"/>
</dbReference>
<dbReference type="Gene3D" id="3.30.810.10">
    <property type="entry name" value="2-Layer Sandwich"/>
    <property type="match status" value="1"/>
</dbReference>
<evidence type="ECO:0000259" key="8">
    <source>
        <dbReference type="PROSITE" id="PS50261"/>
    </source>
</evidence>
<keyword evidence="5" id="KW-0547">Nucleotide-binding</keyword>
<keyword evidence="5" id="KW-0067">ATP-binding</keyword>
<feature type="transmembrane region" description="Helical" evidence="7">
    <location>
        <begin position="224"/>
        <end position="244"/>
    </location>
</feature>
<evidence type="ECO:0000313" key="11">
    <source>
        <dbReference type="Proteomes" id="UP001146120"/>
    </source>
</evidence>
<dbReference type="SMART" id="SM00330">
    <property type="entry name" value="PIPKc"/>
    <property type="match status" value="1"/>
</dbReference>
<dbReference type="SUPFAM" id="SSF56104">
    <property type="entry name" value="SAICAR synthase-like"/>
    <property type="match status" value="1"/>
</dbReference>
<dbReference type="InterPro" id="IPR027483">
    <property type="entry name" value="PInositol-4-P-4/5-kinase_C_sf"/>
</dbReference>
<feature type="transmembrane region" description="Helical" evidence="7">
    <location>
        <begin position="309"/>
        <end position="330"/>
    </location>
</feature>
<dbReference type="PROSITE" id="PS50261">
    <property type="entry name" value="G_PROTEIN_RECEP_F2_4"/>
    <property type="match status" value="1"/>
</dbReference>
<feature type="compositionally biased region" description="Low complexity" evidence="6">
    <location>
        <begin position="471"/>
        <end position="488"/>
    </location>
</feature>
<comment type="caution">
    <text evidence="10">The sequence shown here is derived from an EMBL/GenBank/DDBJ whole genome shotgun (WGS) entry which is preliminary data.</text>
</comment>
<dbReference type="EMBL" id="DAKRPA010000034">
    <property type="protein sequence ID" value="DBA02215.1"/>
    <property type="molecule type" value="Genomic_DNA"/>
</dbReference>
<organism evidence="10 11">
    <name type="scientific">Lagenidium giganteum</name>
    <dbReference type="NCBI Taxonomy" id="4803"/>
    <lineage>
        <taxon>Eukaryota</taxon>
        <taxon>Sar</taxon>
        <taxon>Stramenopiles</taxon>
        <taxon>Oomycota</taxon>
        <taxon>Peronosporomycetes</taxon>
        <taxon>Pythiales</taxon>
        <taxon>Pythiaceae</taxon>
    </lineage>
</organism>
<sequence>MVPSGSSRSDGGHGSNRSRSTGSGDTDATIGDARHSSSTTVHSNNSNWRHSTLSRKSSTNSVIRETLFRHRRDDPLVAPVQQEFQMAVIDERGGMDNNFTDIFTPTVQLRGCSPETYMVVAVGVVTVFLTFLLTMCTKSIFGYEIDPGLVFGSFQTLTLCTIVFITYHGVQAFQAHPNPLIYYRCVIDMVLALRFLLDPMLLQFGAYEKDDPTSCGYLSGVTQFLYFASDCWYFSLIIDLYISLKNPFTSVQGNRKLYKCVVYSVAVLSAVITVFTPGAHGFADGKYCWTNRGDTIVRNFWKLNVATWLLFYDFMIIFYVSGIAVLIFGFKRLRSGLADTLKTRQEMLRNGAISIMSYTVYWTLVFLWYAASYSARTHYEGSEMVPNPIFRTFTYTLTGRGAVTYFVWFMINKPSMISPNWLKYSTESADTKFSAHLNKALQGELIYFTIEGMTKSVELADAELQRRRESSPSAPSSPQPAANSPALSDSQSEVPVMGFNQTVLSSLEMDNFDTASQVSDSSRGTAISFVQAPGSSASTADVQSGAGNAPQDARITFTPYKTEAFAELREAFGIRAKDFVKSFETNTKPSISEGASGAFLFFSGDKKYIVKSMAESECRFLCENAEAYVDYLQRHPESLITKFFGCFKITLHDVKFYFVVMENLFDVTEQGVTIHHRYDIKGSWVSRSYKRPRRGAKVKCRHCSMQFRFGAQKSKIRCPNVVGVHEPNVVLKDNDLRTRMRIGAEAGRELFHTLREDSLFLCSLGIMDYSLLLGVVDVEFEVESALTDRGHSKGKLRQTEVHNSSFRTTQSSSSDALERTNSGHTVLSVRSLDNVEVTLAHRESHDSQDSRALMKERRTMRQSERIFGPAYYYVGIIDILQTWNWNKKLERFWKVYVNRADPDGLSAIEPRAYQERFERKLREIIAFPKDDDHVGGKSTRGVDRTRFNSTRGIRGSVPRRATDSPDQGPNQGGSADGTDRTDLLRLSDMSLSPDDDDSMLGLSGYNPQQILMQRMVPSGSGRLNISTQNGSDMA</sequence>
<reference evidence="10" key="2">
    <citation type="journal article" date="2023" name="Microbiol Resour">
        <title>Decontamination and Annotation of the Draft Genome Sequence of the Oomycete Lagenidium giganteum ARSEF 373.</title>
        <authorList>
            <person name="Morgan W.R."/>
            <person name="Tartar A."/>
        </authorList>
    </citation>
    <scope>NUCLEOTIDE SEQUENCE</scope>
    <source>
        <strain evidence="10">ARSEF 373</strain>
    </source>
</reference>
<dbReference type="InterPro" id="IPR023610">
    <property type="entry name" value="PInositol-4/5-P-5/4-kinase"/>
</dbReference>
<dbReference type="Gene3D" id="3.30.800.10">
    <property type="entry name" value="Phosphatidylinositol Phosphate Kinase II Beta"/>
    <property type="match status" value="1"/>
</dbReference>
<keyword evidence="5" id="KW-0808">Transferase</keyword>
<feature type="domain" description="G-protein coupled receptors family 2 profile 2" evidence="8">
    <location>
        <begin position="153"/>
        <end position="412"/>
    </location>
</feature>
<feature type="region of interest" description="Disordered" evidence="6">
    <location>
        <begin position="463"/>
        <end position="492"/>
    </location>
</feature>
<feature type="transmembrane region" description="Helical" evidence="7">
    <location>
        <begin position="256"/>
        <end position="275"/>
    </location>
</feature>
<comment type="subcellular location">
    <subcellularLocation>
        <location evidence="1">Membrane</location>
        <topology evidence="1">Multi-pass membrane protein</topology>
    </subcellularLocation>
</comment>
<feature type="region of interest" description="Disordered" evidence="6">
    <location>
        <begin position="1"/>
        <end position="55"/>
    </location>
</feature>
<dbReference type="Pfam" id="PF01504">
    <property type="entry name" value="PIP5K"/>
    <property type="match status" value="1"/>
</dbReference>
<protein>
    <submittedName>
        <fullName evidence="10">Uncharacterized protein</fullName>
    </submittedName>
</protein>
<evidence type="ECO:0000259" key="9">
    <source>
        <dbReference type="PROSITE" id="PS51455"/>
    </source>
</evidence>
<dbReference type="GO" id="GO:0005886">
    <property type="term" value="C:plasma membrane"/>
    <property type="evidence" value="ECO:0007669"/>
    <property type="project" value="TreeGrafter"/>
</dbReference>
<accession>A0AAV2Z8S6</accession>
<feature type="region of interest" description="Disordered" evidence="6">
    <location>
        <begin position="930"/>
        <end position="982"/>
    </location>
</feature>
<feature type="transmembrane region" description="Helical" evidence="7">
    <location>
        <begin position="181"/>
        <end position="204"/>
    </location>
</feature>
<dbReference type="CDD" id="cd00139">
    <property type="entry name" value="PIPKc"/>
    <property type="match status" value="1"/>
</dbReference>
<feature type="compositionally biased region" description="Basic and acidic residues" evidence="6">
    <location>
        <begin position="930"/>
        <end position="946"/>
    </location>
</feature>
<feature type="transmembrane region" description="Helical" evidence="7">
    <location>
        <begin position="149"/>
        <end position="169"/>
    </location>
</feature>
<proteinExistence type="predicted"/>
<evidence type="ECO:0000256" key="4">
    <source>
        <dbReference type="ARBA" id="ARBA00023136"/>
    </source>
</evidence>
<keyword evidence="2 7" id="KW-0812">Transmembrane</keyword>
<feature type="region of interest" description="Disordered" evidence="6">
    <location>
        <begin position="791"/>
        <end position="822"/>
    </location>
</feature>
<evidence type="ECO:0000256" key="6">
    <source>
        <dbReference type="SAM" id="MobiDB-lite"/>
    </source>
</evidence>
<evidence type="ECO:0000256" key="7">
    <source>
        <dbReference type="SAM" id="Phobius"/>
    </source>
</evidence>
<gene>
    <name evidence="10" type="ORF">N0F65_007625</name>
</gene>
<dbReference type="GO" id="GO:0007166">
    <property type="term" value="P:cell surface receptor signaling pathway"/>
    <property type="evidence" value="ECO:0007669"/>
    <property type="project" value="InterPro"/>
</dbReference>
<keyword evidence="4 7" id="KW-0472">Membrane</keyword>